<evidence type="ECO:0000313" key="3">
    <source>
        <dbReference type="Proteomes" id="UP001604336"/>
    </source>
</evidence>
<accession>A0ABD1V568</accession>
<protein>
    <recommendedName>
        <fullName evidence="4">Transposase</fullName>
    </recommendedName>
</protein>
<feature type="region of interest" description="Disordered" evidence="1">
    <location>
        <begin position="162"/>
        <end position="198"/>
    </location>
</feature>
<reference evidence="3" key="1">
    <citation type="submission" date="2024-07" db="EMBL/GenBank/DDBJ databases">
        <title>Two chromosome-level genome assemblies of Korean endemic species Abeliophyllum distichum and Forsythia ovata (Oleaceae).</title>
        <authorList>
            <person name="Jang H."/>
        </authorList>
    </citation>
    <scope>NUCLEOTIDE SEQUENCE [LARGE SCALE GENOMIC DNA]</scope>
</reference>
<comment type="caution">
    <text evidence="2">The sequence shown here is derived from an EMBL/GenBank/DDBJ whole genome shotgun (WGS) entry which is preliminary data.</text>
</comment>
<gene>
    <name evidence="2" type="ORF">Adt_05835</name>
</gene>
<dbReference type="AlphaFoldDB" id="A0ABD1V568"/>
<evidence type="ECO:0008006" key="4">
    <source>
        <dbReference type="Google" id="ProtNLM"/>
    </source>
</evidence>
<name>A0ABD1V568_9LAMI</name>
<evidence type="ECO:0000256" key="1">
    <source>
        <dbReference type="SAM" id="MobiDB-lite"/>
    </source>
</evidence>
<organism evidence="2 3">
    <name type="scientific">Abeliophyllum distichum</name>
    <dbReference type="NCBI Taxonomy" id="126358"/>
    <lineage>
        <taxon>Eukaryota</taxon>
        <taxon>Viridiplantae</taxon>
        <taxon>Streptophyta</taxon>
        <taxon>Embryophyta</taxon>
        <taxon>Tracheophyta</taxon>
        <taxon>Spermatophyta</taxon>
        <taxon>Magnoliopsida</taxon>
        <taxon>eudicotyledons</taxon>
        <taxon>Gunneridae</taxon>
        <taxon>Pentapetalae</taxon>
        <taxon>asterids</taxon>
        <taxon>lamiids</taxon>
        <taxon>Lamiales</taxon>
        <taxon>Oleaceae</taxon>
        <taxon>Forsythieae</taxon>
        <taxon>Abeliophyllum</taxon>
    </lineage>
</organism>
<dbReference type="Proteomes" id="UP001604336">
    <property type="component" value="Unassembled WGS sequence"/>
</dbReference>
<keyword evidence="3" id="KW-1185">Reference proteome</keyword>
<evidence type="ECO:0000313" key="2">
    <source>
        <dbReference type="EMBL" id="KAL2532484.1"/>
    </source>
</evidence>
<dbReference type="EMBL" id="JBFOLK010000002">
    <property type="protein sequence ID" value="KAL2532484.1"/>
    <property type="molecule type" value="Genomic_DNA"/>
</dbReference>
<proteinExistence type="predicted"/>
<sequence>MLCRTEVMVHAILYINTSPARFGLRVWFTVPPCYPLWTEVLEEQWTRLGGSVTRRDYKLKAHKHLKEQRPSRPYSKLFVEDWQKSIDFFTSPTFVERLTKNKTNQGKAKYPSVQGSKSFSAMHYDEYKLVALRETQQTQVDSNGTSVDERAITKEVLENDEDRSVGLDGFPNGTSLSIDSTAASKAPRGTSNQFSGDPHNEDPWFALYEAQLCQIERTIQHLMANMKHSIPGVVPEKNENDGGDLGNMWILCII</sequence>
<feature type="compositionally biased region" description="Polar residues" evidence="1">
    <location>
        <begin position="172"/>
        <end position="195"/>
    </location>
</feature>